<sequence length="383" mass="43785">MQTLPVEIFRQIMVHADPRAVYLSRRVCMLWKRLIDADQHIWSSVAYQWRLVSSANSPLPPCISELPLSSGDDGSEPYQIWSAPRLPYSYYRARTHLHGVDSLKNLCSVHVSLTENWEEARDFLIHTCLQEEVGTLPLPPSESIRRVRGKSSSLYELVEVDDGQIMPLIWAVETWKWSGGRKKMINRVRLPGRKHKTDCLCIRFPYCVTFVRATRNRQQLIYWDILSPSDPVVLETMLIFPSHISKLDFDLEAQIVIVTSGDHTLVQSLRDGSVLSYVMARPSAVLSEWYDDGTEDPTALAFDMILGSLDIAVGTIYLDPGSHTKKRGPLVPTIIEWKTMPCQKANANSDPGKPQPFNLWTFKDRLERCQCTYRWTGRLIPSL</sequence>
<proteinExistence type="predicted"/>
<dbReference type="Gene3D" id="1.20.1280.50">
    <property type="match status" value="1"/>
</dbReference>
<evidence type="ECO:0000313" key="2">
    <source>
        <dbReference type="EMBL" id="CEH14811.1"/>
    </source>
</evidence>
<reference evidence="2 3" key="1">
    <citation type="submission" date="2014-09" db="EMBL/GenBank/DDBJ databases">
        <authorList>
            <person name="Magalhaes I.L.F."/>
            <person name="Oliveira U."/>
            <person name="Santos F.R."/>
            <person name="Vidigal T.H.D.A."/>
            <person name="Brescovit A.D."/>
            <person name="Santos A.J."/>
        </authorList>
    </citation>
    <scope>NUCLEOTIDE SEQUENCE [LARGE SCALE GENOMIC DNA]</scope>
</reference>
<dbReference type="PROSITE" id="PS50181">
    <property type="entry name" value="FBOX"/>
    <property type="match status" value="1"/>
</dbReference>
<name>A0A0P1BGF1_9BASI</name>
<dbReference type="InterPro" id="IPR001810">
    <property type="entry name" value="F-box_dom"/>
</dbReference>
<feature type="domain" description="F-box" evidence="1">
    <location>
        <begin position="1"/>
        <end position="45"/>
    </location>
</feature>
<dbReference type="InterPro" id="IPR036047">
    <property type="entry name" value="F-box-like_dom_sf"/>
</dbReference>
<evidence type="ECO:0000259" key="1">
    <source>
        <dbReference type="PROSITE" id="PS50181"/>
    </source>
</evidence>
<keyword evidence="3" id="KW-1185">Reference proteome</keyword>
<dbReference type="EMBL" id="CCYA01000248">
    <property type="protein sequence ID" value="CEH14811.1"/>
    <property type="molecule type" value="Genomic_DNA"/>
</dbReference>
<dbReference type="OrthoDB" id="2095648at2759"/>
<dbReference type="SUPFAM" id="SSF81383">
    <property type="entry name" value="F-box domain"/>
    <property type="match status" value="1"/>
</dbReference>
<dbReference type="Pfam" id="PF12937">
    <property type="entry name" value="F-box-like"/>
    <property type="match status" value="1"/>
</dbReference>
<dbReference type="Proteomes" id="UP000054845">
    <property type="component" value="Unassembled WGS sequence"/>
</dbReference>
<accession>A0A0P1BGF1</accession>
<evidence type="ECO:0000313" key="3">
    <source>
        <dbReference type="Proteomes" id="UP000054845"/>
    </source>
</evidence>
<dbReference type="AlphaFoldDB" id="A0A0P1BGF1"/>
<organism evidence="2 3">
    <name type="scientific">Ceraceosorus bombacis</name>
    <dbReference type="NCBI Taxonomy" id="401625"/>
    <lineage>
        <taxon>Eukaryota</taxon>
        <taxon>Fungi</taxon>
        <taxon>Dikarya</taxon>
        <taxon>Basidiomycota</taxon>
        <taxon>Ustilaginomycotina</taxon>
        <taxon>Exobasidiomycetes</taxon>
        <taxon>Ceraceosorales</taxon>
        <taxon>Ceraceosoraceae</taxon>
        <taxon>Ceraceosorus</taxon>
    </lineage>
</organism>
<protein>
    <submittedName>
        <fullName evidence="2">F-box domain</fullName>
    </submittedName>
</protein>